<dbReference type="Gene3D" id="2.60.200.20">
    <property type="match status" value="1"/>
</dbReference>
<proteinExistence type="predicted"/>
<dbReference type="PROSITE" id="PS50125">
    <property type="entry name" value="GUANYLATE_CYCLASE_2"/>
    <property type="match status" value="1"/>
</dbReference>
<evidence type="ECO:0000313" key="4">
    <source>
        <dbReference type="Proteomes" id="UP000317178"/>
    </source>
</evidence>
<dbReference type="GO" id="GO:0004016">
    <property type="term" value="F:adenylate cyclase activity"/>
    <property type="evidence" value="ECO:0007669"/>
    <property type="project" value="UniProtKB-EC"/>
</dbReference>
<dbReference type="InterPro" id="IPR000253">
    <property type="entry name" value="FHA_dom"/>
</dbReference>
<dbReference type="SUPFAM" id="SSF55073">
    <property type="entry name" value="Nucleotide cyclase"/>
    <property type="match status" value="1"/>
</dbReference>
<dbReference type="RefSeq" id="WP_231742470.1">
    <property type="nucleotide sequence ID" value="NZ_CP036281.1"/>
</dbReference>
<gene>
    <name evidence="3" type="primary">cyaA_3</name>
    <name evidence="3" type="ORF">Pla110_30450</name>
</gene>
<feature type="domain" description="FHA" evidence="1">
    <location>
        <begin position="25"/>
        <end position="76"/>
    </location>
</feature>
<dbReference type="AlphaFoldDB" id="A0A518CQ33"/>
<sequence>MFELITESLEPHQKDHFTLIPGESYVIGRDIAADIVIDWDPAISRQHVCIDVSTDHIQIERHTSATNPIYYEGRDTAHCQLSSGGIFVIGSTRFLILQKSAETGETDVPPFQEMAFDQQELKQIRFRDADKRLEVLANLSEVIRASRTETDLNSRLVNLILAGVPYAEAVAIVELSPQGEVKINHWIRRHETEGSFRPSTRLIIDALSQKKRSILHMWEKRGEPDIGYTNVAEFDWAFCTPVEWEQGPVWGLYLAGQKEYQLATGLPQGQLSIDASQLKADVKFVEIVSQILNSVQRTTRLERQQAGFRQFFAPPILAALGDNPNTDLLEPRECDVTVLFCDLRGFSQRAEESSGDLIGLLDRVSKALGVMTYQILEHGGVTGDFQGDAALGFWGWPFASPTSVKQACLAALAIRNEFDRIQSHKDHPLAQFQMGIGIAHGRAVAGKIGTTEQVKVTVFGPVVNLASRLEGMTKIMRVPILVDETIARLVRLQVPATEARVRKLGRVLPYGFEKPLVVSELLPPTTVEGTLTDEQLSDYEAGVEKFQEGDWETAYQLLHGMPATDRAQDFLNLIIAQNNRTAPNNWEGFIPMERK</sequence>
<evidence type="ECO:0000259" key="2">
    <source>
        <dbReference type="PROSITE" id="PS50125"/>
    </source>
</evidence>
<feature type="domain" description="Guanylate cyclase" evidence="2">
    <location>
        <begin position="337"/>
        <end position="470"/>
    </location>
</feature>
<accession>A0A518CQ33</accession>
<dbReference type="EMBL" id="CP036281">
    <property type="protein sequence ID" value="QDU81304.1"/>
    <property type="molecule type" value="Genomic_DNA"/>
</dbReference>
<dbReference type="SUPFAM" id="SSF49879">
    <property type="entry name" value="SMAD/FHA domain"/>
    <property type="match status" value="1"/>
</dbReference>
<dbReference type="InterPro" id="IPR032030">
    <property type="entry name" value="YscD_cytoplasmic_dom"/>
</dbReference>
<dbReference type="GO" id="GO:0006171">
    <property type="term" value="P:cAMP biosynthetic process"/>
    <property type="evidence" value="ECO:0007669"/>
    <property type="project" value="TreeGrafter"/>
</dbReference>
<dbReference type="CDD" id="cd07302">
    <property type="entry name" value="CHD"/>
    <property type="match status" value="1"/>
</dbReference>
<dbReference type="EC" id="4.6.1.1" evidence="3"/>
<evidence type="ECO:0000313" key="3">
    <source>
        <dbReference type="EMBL" id="QDU81304.1"/>
    </source>
</evidence>
<dbReference type="SMART" id="SM00044">
    <property type="entry name" value="CYCc"/>
    <property type="match status" value="1"/>
</dbReference>
<dbReference type="PANTHER" id="PTHR43081">
    <property type="entry name" value="ADENYLATE CYCLASE, TERMINAL-DIFFERENTIATION SPECIFIC-RELATED"/>
    <property type="match status" value="1"/>
</dbReference>
<dbReference type="Pfam" id="PF00211">
    <property type="entry name" value="Guanylate_cyc"/>
    <property type="match status" value="1"/>
</dbReference>
<dbReference type="InterPro" id="IPR029787">
    <property type="entry name" value="Nucleotide_cyclase"/>
</dbReference>
<dbReference type="Pfam" id="PF16697">
    <property type="entry name" value="Yop-YscD_cpl"/>
    <property type="match status" value="1"/>
</dbReference>
<reference evidence="3 4" key="1">
    <citation type="submission" date="2019-02" db="EMBL/GenBank/DDBJ databases">
        <title>Deep-cultivation of Planctomycetes and their phenomic and genomic characterization uncovers novel biology.</title>
        <authorList>
            <person name="Wiegand S."/>
            <person name="Jogler M."/>
            <person name="Boedeker C."/>
            <person name="Pinto D."/>
            <person name="Vollmers J."/>
            <person name="Rivas-Marin E."/>
            <person name="Kohn T."/>
            <person name="Peeters S.H."/>
            <person name="Heuer A."/>
            <person name="Rast P."/>
            <person name="Oberbeckmann S."/>
            <person name="Bunk B."/>
            <person name="Jeske O."/>
            <person name="Meyerdierks A."/>
            <person name="Storesund J.E."/>
            <person name="Kallscheuer N."/>
            <person name="Luecker S."/>
            <person name="Lage O.M."/>
            <person name="Pohl T."/>
            <person name="Merkel B.J."/>
            <person name="Hornburger P."/>
            <person name="Mueller R.-W."/>
            <person name="Bruemmer F."/>
            <person name="Labrenz M."/>
            <person name="Spormann A.M."/>
            <person name="Op den Camp H."/>
            <person name="Overmann J."/>
            <person name="Amann R."/>
            <person name="Jetten M.S.M."/>
            <person name="Mascher T."/>
            <person name="Medema M.H."/>
            <person name="Devos D.P."/>
            <person name="Kaster A.-K."/>
            <person name="Ovreas L."/>
            <person name="Rohde M."/>
            <person name="Galperin M.Y."/>
            <person name="Jogler C."/>
        </authorList>
    </citation>
    <scope>NUCLEOTIDE SEQUENCE [LARGE SCALE GENOMIC DNA]</scope>
    <source>
        <strain evidence="3 4">Pla110</strain>
    </source>
</reference>
<keyword evidence="3" id="KW-0456">Lyase</keyword>
<dbReference type="KEGG" id="plon:Pla110_30450"/>
<dbReference type="PANTHER" id="PTHR43081:SF20">
    <property type="entry name" value="TWO-COMPONENT RESPONSE REGULATOR"/>
    <property type="match status" value="1"/>
</dbReference>
<keyword evidence="4" id="KW-1185">Reference proteome</keyword>
<dbReference type="GO" id="GO:0035556">
    <property type="term" value="P:intracellular signal transduction"/>
    <property type="evidence" value="ECO:0007669"/>
    <property type="project" value="InterPro"/>
</dbReference>
<organism evidence="3 4">
    <name type="scientific">Polystyrenella longa</name>
    <dbReference type="NCBI Taxonomy" id="2528007"/>
    <lineage>
        <taxon>Bacteria</taxon>
        <taxon>Pseudomonadati</taxon>
        <taxon>Planctomycetota</taxon>
        <taxon>Planctomycetia</taxon>
        <taxon>Planctomycetales</taxon>
        <taxon>Planctomycetaceae</taxon>
        <taxon>Polystyrenella</taxon>
    </lineage>
</organism>
<evidence type="ECO:0000259" key="1">
    <source>
        <dbReference type="PROSITE" id="PS50006"/>
    </source>
</evidence>
<dbReference type="PROSITE" id="PS50006">
    <property type="entry name" value="FHA_DOMAIN"/>
    <property type="match status" value="1"/>
</dbReference>
<dbReference type="InterPro" id="IPR001054">
    <property type="entry name" value="A/G_cyclase"/>
</dbReference>
<name>A0A518CQ33_9PLAN</name>
<dbReference type="CDD" id="cd00060">
    <property type="entry name" value="FHA"/>
    <property type="match status" value="1"/>
</dbReference>
<dbReference type="Gene3D" id="3.30.70.1230">
    <property type="entry name" value="Nucleotide cyclase"/>
    <property type="match status" value="1"/>
</dbReference>
<dbReference type="InterPro" id="IPR008984">
    <property type="entry name" value="SMAD_FHA_dom_sf"/>
</dbReference>
<protein>
    <submittedName>
        <fullName evidence="3">Adenylate cyclase 1</fullName>
        <ecNumber evidence="3">4.6.1.1</ecNumber>
    </submittedName>
</protein>
<dbReference type="InterPro" id="IPR050697">
    <property type="entry name" value="Adenylyl/Guanylyl_Cyclase_3/4"/>
</dbReference>
<dbReference type="Proteomes" id="UP000317178">
    <property type="component" value="Chromosome"/>
</dbReference>